<proteinExistence type="predicted"/>
<dbReference type="EMBL" id="DF968122">
    <property type="protein sequence ID" value="GAP05090.1"/>
    <property type="molecule type" value="Genomic_DNA"/>
</dbReference>
<name>A0A3F3HEA1_9LACO</name>
<evidence type="ECO:0000259" key="1">
    <source>
        <dbReference type="Pfam" id="PF09643"/>
    </source>
</evidence>
<dbReference type="InterPro" id="IPR010024">
    <property type="entry name" value="CHP16711"/>
</dbReference>
<dbReference type="InterPro" id="IPR019096">
    <property type="entry name" value="YopX_protein"/>
</dbReference>
<feature type="domain" description="YopX protein" evidence="1">
    <location>
        <begin position="5"/>
        <end position="126"/>
    </location>
</feature>
<sequence>MREIKFRIWDENCEEWLNQDEHVIYADNGDVGEYDDDELVESIVHNTVVEQFTGLHDKNGQEIYEGDIMKCVARGSNDIFIMKVAYFNDCAMFCVHSNSHQRRGLSVAFYESEVIGNIHENKELLEKNNEKLR</sequence>
<dbReference type="RefSeq" id="WP_059394387.1">
    <property type="nucleotide sequence ID" value="NZ_DF968122.1"/>
</dbReference>
<organism evidence="2">
    <name type="scientific">Fructobacillus tropaeoli</name>
    <dbReference type="NCBI Taxonomy" id="709323"/>
    <lineage>
        <taxon>Bacteria</taxon>
        <taxon>Bacillati</taxon>
        <taxon>Bacillota</taxon>
        <taxon>Bacilli</taxon>
        <taxon>Lactobacillales</taxon>
        <taxon>Lactobacillaceae</taxon>
        <taxon>Fructobacillus</taxon>
    </lineage>
</organism>
<dbReference type="Gene3D" id="2.30.30.290">
    <property type="entry name" value="YopX-like domains"/>
    <property type="match status" value="1"/>
</dbReference>
<dbReference type="STRING" id="709323.GCA_001047135_01653"/>
<reference evidence="2" key="1">
    <citation type="journal article" date="2015" name="BMC Genomics">
        <title>Comparative genomics of Fructobacillus spp. and Leuconostoc spp. reveals niche-specific evolution of Fructobacillus spp.</title>
        <authorList>
            <person name="Endo A."/>
            <person name="Tanizawa Y."/>
            <person name="Tanaka N."/>
            <person name="Maeno S."/>
            <person name="Kumar H."/>
            <person name="Shiwa Y."/>
            <person name="Okada S."/>
            <person name="Yoshikawa H."/>
            <person name="Dicks L."/>
            <person name="Nakagawa J."/>
            <person name="Arita M."/>
        </authorList>
    </citation>
    <scope>NUCLEOTIDE SEQUENCE [LARGE SCALE GENOMIC DNA]</scope>
    <source>
        <strain evidence="2">F214-1</strain>
    </source>
</reference>
<dbReference type="Pfam" id="PF09643">
    <property type="entry name" value="YopX"/>
    <property type="match status" value="1"/>
</dbReference>
<gene>
    <name evidence="2" type="ORF">FTRO_0450010</name>
</gene>
<evidence type="ECO:0000313" key="2">
    <source>
        <dbReference type="EMBL" id="GAP05090.1"/>
    </source>
</evidence>
<protein>
    <recommendedName>
        <fullName evidence="1">YopX protein domain-containing protein</fullName>
    </recommendedName>
</protein>
<dbReference type="InterPro" id="IPR023385">
    <property type="entry name" value="YopX-like_C"/>
</dbReference>
<dbReference type="Proteomes" id="UP000064514">
    <property type="component" value="Unassembled WGS sequence"/>
</dbReference>
<dbReference type="AlphaFoldDB" id="A0A3F3HEA1"/>
<accession>A0A3F3HEA1</accession>
<dbReference type="SUPFAM" id="SSF159006">
    <property type="entry name" value="YopX-like"/>
    <property type="match status" value="1"/>
</dbReference>
<dbReference type="NCBIfam" id="TIGR01671">
    <property type="entry name" value="phage_TIGR01671"/>
    <property type="match status" value="1"/>
</dbReference>